<evidence type="ECO:0000313" key="1">
    <source>
        <dbReference type="EMBL" id="CAG8833212.1"/>
    </source>
</evidence>
<reference evidence="1 2" key="1">
    <citation type="submission" date="2021-06" db="EMBL/GenBank/DDBJ databases">
        <authorList>
            <person name="Kallberg Y."/>
            <person name="Tangrot J."/>
            <person name="Rosling A."/>
        </authorList>
    </citation>
    <scope>NUCLEOTIDE SEQUENCE [LARGE SCALE GENOMIC DNA]</scope>
    <source>
        <strain evidence="1 2">120-4 pot B 10/14</strain>
    </source>
</reference>
<keyword evidence="2" id="KW-1185">Reference proteome</keyword>
<sequence>VKQEERANSEEQDVLYDIDPFPQYPISNQCLMLYYLSVHLNQSQEFLYDDFHYNQKVDVNQYAAHSAPPVIQFIPILQSATIAIKYAILPDTDISTTSQPQSQYTLPIKSEFGFVQNDNNFKVPNLAMQ</sequence>
<dbReference type="Proteomes" id="UP000789901">
    <property type="component" value="Unassembled WGS sequence"/>
</dbReference>
<proteinExistence type="predicted"/>
<dbReference type="EMBL" id="CAJVQB010046904">
    <property type="protein sequence ID" value="CAG8833212.1"/>
    <property type="molecule type" value="Genomic_DNA"/>
</dbReference>
<gene>
    <name evidence="1" type="ORF">GMARGA_LOCUS31439</name>
</gene>
<protein>
    <submittedName>
        <fullName evidence="1">4457_t:CDS:1</fullName>
    </submittedName>
</protein>
<comment type="caution">
    <text evidence="1">The sequence shown here is derived from an EMBL/GenBank/DDBJ whole genome shotgun (WGS) entry which is preliminary data.</text>
</comment>
<evidence type="ECO:0000313" key="2">
    <source>
        <dbReference type="Proteomes" id="UP000789901"/>
    </source>
</evidence>
<organism evidence="1 2">
    <name type="scientific">Gigaspora margarita</name>
    <dbReference type="NCBI Taxonomy" id="4874"/>
    <lineage>
        <taxon>Eukaryota</taxon>
        <taxon>Fungi</taxon>
        <taxon>Fungi incertae sedis</taxon>
        <taxon>Mucoromycota</taxon>
        <taxon>Glomeromycotina</taxon>
        <taxon>Glomeromycetes</taxon>
        <taxon>Diversisporales</taxon>
        <taxon>Gigasporaceae</taxon>
        <taxon>Gigaspora</taxon>
    </lineage>
</organism>
<accession>A0ABN7WIG5</accession>
<name>A0ABN7WIG5_GIGMA</name>
<feature type="non-terminal residue" evidence="1">
    <location>
        <position position="1"/>
    </location>
</feature>